<dbReference type="PANTHER" id="PTHR37299">
    <property type="entry name" value="TRANSCRIPTIONAL REGULATOR-RELATED"/>
    <property type="match status" value="1"/>
</dbReference>
<evidence type="ECO:0000259" key="3">
    <source>
        <dbReference type="SMART" id="SM00448"/>
    </source>
</evidence>
<evidence type="ECO:0000313" key="6">
    <source>
        <dbReference type="Proteomes" id="UP000665020"/>
    </source>
</evidence>
<dbReference type="PANTHER" id="PTHR37299:SF1">
    <property type="entry name" value="STAGE 0 SPORULATION PROTEIN A HOMOLOG"/>
    <property type="match status" value="1"/>
</dbReference>
<sequence>MTKIRTIIADDEYPARNELAFLLENINEVELLYQAENGLEALEYIKKAEPDLVFLDIQMPGKTGMEVAREIKDTKFEPVIVFVTAYDQYAVEAFAVNAVDYLLKPYEEDRLSEIIKKVKKTIYNKKMKDKLEVLIDKIAGTEQKRENTGINKLAVQGKRGHLKLVKYDDIVLLHSKSSRIYAKTVDEEYEVSATLCELAEKLQRHKFLRIHRSYIINLNKVKEIIPWFKGNYQVVMNDKRETEVVVSRSKVKEIQRIFNL</sequence>
<dbReference type="InterPro" id="IPR007492">
    <property type="entry name" value="LytTR_DNA-bd_dom"/>
</dbReference>
<dbReference type="Pfam" id="PF04397">
    <property type="entry name" value="LytTR"/>
    <property type="match status" value="1"/>
</dbReference>
<dbReference type="CDD" id="cd17532">
    <property type="entry name" value="REC_LytTR_AlgR-like"/>
    <property type="match status" value="1"/>
</dbReference>
<proteinExistence type="predicted"/>
<dbReference type="Gene3D" id="3.40.50.2300">
    <property type="match status" value="1"/>
</dbReference>
<dbReference type="RefSeq" id="WP_230867083.1">
    <property type="nucleotide sequence ID" value="NZ_CP046640.1"/>
</dbReference>
<name>A0A8A7KGQ2_9FIRM</name>
<dbReference type="Gene3D" id="2.40.50.1020">
    <property type="entry name" value="LytTr DNA-binding domain"/>
    <property type="match status" value="1"/>
</dbReference>
<dbReference type="KEGG" id="ifn:GM661_12245"/>
<evidence type="ECO:0000256" key="2">
    <source>
        <dbReference type="ARBA" id="ARBA00024867"/>
    </source>
</evidence>
<accession>A0A8A7KGQ2</accession>
<protein>
    <recommendedName>
        <fullName evidence="1">Stage 0 sporulation protein A homolog</fullName>
    </recommendedName>
</protein>
<dbReference type="SMART" id="SM00448">
    <property type="entry name" value="REC"/>
    <property type="match status" value="1"/>
</dbReference>
<dbReference type="InterPro" id="IPR001789">
    <property type="entry name" value="Sig_transdc_resp-reg_receiver"/>
</dbReference>
<dbReference type="AlphaFoldDB" id="A0A8A7KGQ2"/>
<organism evidence="5 6">
    <name type="scientific">Iocasia fonsfrigidae</name>
    <dbReference type="NCBI Taxonomy" id="2682810"/>
    <lineage>
        <taxon>Bacteria</taxon>
        <taxon>Bacillati</taxon>
        <taxon>Bacillota</taxon>
        <taxon>Clostridia</taxon>
        <taxon>Halanaerobiales</taxon>
        <taxon>Halanaerobiaceae</taxon>
        <taxon>Iocasia</taxon>
    </lineage>
</organism>
<dbReference type="EMBL" id="CP046640">
    <property type="protein sequence ID" value="QTL98679.1"/>
    <property type="molecule type" value="Genomic_DNA"/>
</dbReference>
<evidence type="ECO:0000259" key="4">
    <source>
        <dbReference type="SMART" id="SM00850"/>
    </source>
</evidence>
<keyword evidence="6" id="KW-1185">Reference proteome</keyword>
<dbReference type="SMART" id="SM00850">
    <property type="entry name" value="LytTR"/>
    <property type="match status" value="1"/>
</dbReference>
<feature type="domain" description="HTH LytTR-type" evidence="4">
    <location>
        <begin position="160"/>
        <end position="259"/>
    </location>
</feature>
<dbReference type="GO" id="GO:0000156">
    <property type="term" value="F:phosphorelay response regulator activity"/>
    <property type="evidence" value="ECO:0007669"/>
    <property type="project" value="InterPro"/>
</dbReference>
<comment type="function">
    <text evidence="2">May play the central regulatory role in sporulation. It may be an element of the effector pathway responsible for the activation of sporulation genes in response to nutritional stress. Spo0A may act in concert with spo0H (a sigma factor) to control the expression of some genes that are critical to the sporulation process.</text>
</comment>
<reference evidence="5" key="1">
    <citation type="submission" date="2019-12" db="EMBL/GenBank/DDBJ databases">
        <authorList>
            <person name="zhang j."/>
            <person name="sun C.M."/>
        </authorList>
    </citation>
    <scope>NUCLEOTIDE SEQUENCE</scope>
    <source>
        <strain evidence="5">NS-1</strain>
    </source>
</reference>
<evidence type="ECO:0000256" key="1">
    <source>
        <dbReference type="ARBA" id="ARBA00018672"/>
    </source>
</evidence>
<dbReference type="Pfam" id="PF00072">
    <property type="entry name" value="Response_reg"/>
    <property type="match status" value="1"/>
</dbReference>
<feature type="domain" description="Response regulatory" evidence="3">
    <location>
        <begin position="4"/>
        <end position="115"/>
    </location>
</feature>
<evidence type="ECO:0000313" key="5">
    <source>
        <dbReference type="EMBL" id="QTL98679.1"/>
    </source>
</evidence>
<gene>
    <name evidence="5" type="ORF">GM661_12245</name>
</gene>
<dbReference type="GO" id="GO:0003677">
    <property type="term" value="F:DNA binding"/>
    <property type="evidence" value="ECO:0007669"/>
    <property type="project" value="InterPro"/>
</dbReference>
<dbReference type="InterPro" id="IPR046947">
    <property type="entry name" value="LytR-like"/>
</dbReference>
<dbReference type="SUPFAM" id="SSF52172">
    <property type="entry name" value="CheY-like"/>
    <property type="match status" value="1"/>
</dbReference>
<dbReference type="Proteomes" id="UP000665020">
    <property type="component" value="Chromosome"/>
</dbReference>
<dbReference type="InterPro" id="IPR011006">
    <property type="entry name" value="CheY-like_superfamily"/>
</dbReference>